<dbReference type="RefSeq" id="WP_341674435.1">
    <property type="nucleotide sequence ID" value="NZ_JBBYHV010000002.1"/>
</dbReference>
<dbReference type="Pfam" id="PF12697">
    <property type="entry name" value="Abhydrolase_6"/>
    <property type="match status" value="1"/>
</dbReference>
<evidence type="ECO:0000313" key="3">
    <source>
        <dbReference type="Proteomes" id="UP001497045"/>
    </source>
</evidence>
<name>A0ABU9IHJ6_9SPHN</name>
<dbReference type="GO" id="GO:0016787">
    <property type="term" value="F:hydrolase activity"/>
    <property type="evidence" value="ECO:0007669"/>
    <property type="project" value="UniProtKB-KW"/>
</dbReference>
<reference evidence="2 3" key="1">
    <citation type="submission" date="2024-04" db="EMBL/GenBank/DDBJ databases">
        <title>Aurantiacibacter sp. DGU6 16S ribosomal RNA gene Genome sequencing and assembly.</title>
        <authorList>
            <person name="Park S."/>
        </authorList>
    </citation>
    <scope>NUCLEOTIDE SEQUENCE [LARGE SCALE GENOMIC DNA]</scope>
    <source>
        <strain evidence="2 3">DGU6</strain>
    </source>
</reference>
<keyword evidence="3" id="KW-1185">Reference proteome</keyword>
<evidence type="ECO:0000313" key="2">
    <source>
        <dbReference type="EMBL" id="MEL1251894.1"/>
    </source>
</evidence>
<dbReference type="InterPro" id="IPR000073">
    <property type="entry name" value="AB_hydrolase_1"/>
</dbReference>
<dbReference type="Gene3D" id="3.40.50.1820">
    <property type="entry name" value="alpha/beta hydrolase"/>
    <property type="match status" value="1"/>
</dbReference>
<dbReference type="PANTHER" id="PTHR43798">
    <property type="entry name" value="MONOACYLGLYCEROL LIPASE"/>
    <property type="match status" value="1"/>
</dbReference>
<dbReference type="InterPro" id="IPR050266">
    <property type="entry name" value="AB_hydrolase_sf"/>
</dbReference>
<dbReference type="SUPFAM" id="SSF53474">
    <property type="entry name" value="alpha/beta-Hydrolases"/>
    <property type="match status" value="1"/>
</dbReference>
<proteinExistence type="predicted"/>
<dbReference type="EMBL" id="JBBYHV010000002">
    <property type="protein sequence ID" value="MEL1251894.1"/>
    <property type="molecule type" value="Genomic_DNA"/>
</dbReference>
<keyword evidence="2" id="KW-0378">Hydrolase</keyword>
<organism evidence="2 3">
    <name type="scientific">Aurantiacibacter gilvus</name>
    <dbReference type="NCBI Taxonomy" id="3139141"/>
    <lineage>
        <taxon>Bacteria</taxon>
        <taxon>Pseudomonadati</taxon>
        <taxon>Pseudomonadota</taxon>
        <taxon>Alphaproteobacteria</taxon>
        <taxon>Sphingomonadales</taxon>
        <taxon>Erythrobacteraceae</taxon>
        <taxon>Aurantiacibacter</taxon>
    </lineage>
</organism>
<gene>
    <name evidence="2" type="ORF">AAEO60_14545</name>
</gene>
<protein>
    <submittedName>
        <fullName evidence="2">Alpha/beta hydrolase</fullName>
    </submittedName>
</protein>
<feature type="domain" description="AB hydrolase-1" evidence="1">
    <location>
        <begin position="34"/>
        <end position="280"/>
    </location>
</feature>
<sequence length="290" mass="31088">MTDYREHRYQSACGQLELFARDYPSDEPGDGPALLLMHGLTRNSADFSPLAAHLGGRYRLIVPDQRGRGLSQFDPDPANYRPDIYADDMFALLASLGVERPGLIGTSMGGLMAMVMNAMQPGSFPAIVFNDVGPVLDPEGLARIGSYVGGGKPLANWDAAAEACAAINGDAFPGFGEEDWQAWARRTCRELPDGRVEFAYDPAIASGFADVGDTPQADLWPLWDMLGETPVLALRGALSDLLTAETLAEMERRHAGPFASVTVAGRGHAPLLDEPQAVAAITAFLEDHLS</sequence>
<dbReference type="Proteomes" id="UP001497045">
    <property type="component" value="Unassembled WGS sequence"/>
</dbReference>
<accession>A0ABU9IHJ6</accession>
<dbReference type="InterPro" id="IPR029058">
    <property type="entry name" value="AB_hydrolase_fold"/>
</dbReference>
<evidence type="ECO:0000259" key="1">
    <source>
        <dbReference type="Pfam" id="PF12697"/>
    </source>
</evidence>
<dbReference type="PANTHER" id="PTHR43798:SF33">
    <property type="entry name" value="HYDROLASE, PUTATIVE (AFU_ORTHOLOGUE AFUA_2G14860)-RELATED"/>
    <property type="match status" value="1"/>
</dbReference>
<comment type="caution">
    <text evidence="2">The sequence shown here is derived from an EMBL/GenBank/DDBJ whole genome shotgun (WGS) entry which is preliminary data.</text>
</comment>